<reference evidence="2 3" key="1">
    <citation type="journal article" date="2014" name="Int. J. Syst. Evol. Microbiol.">
        <title>Complete genome sequence of Corynebacterium casei LMG S-19264T (=DSM 44701T), isolated from a smear-ripened cheese.</title>
        <authorList>
            <consortium name="US DOE Joint Genome Institute (JGI-PGF)"/>
            <person name="Walter F."/>
            <person name="Albersmeier A."/>
            <person name="Kalinowski J."/>
            <person name="Ruckert C."/>
        </authorList>
    </citation>
    <scope>NUCLEOTIDE SEQUENCE [LARGE SCALE GENOMIC DNA]</scope>
    <source>
        <strain evidence="2 3">KCTC 12866</strain>
    </source>
</reference>
<sequence>MCTGLPGCVNSRRDLPKGGNTEDRRGIFVPGGGKASVNGEEWIGTTSAMKHDREGLPVAKLFALAISGKTESMDEYYQQTVFVQKIPLRTGKFSLDELQKNMKANEPAAYLTLIAGGDMVFGRYYPVGLKFNSQSKDAEGPDSPNNWIQIKRYNKRTGRVTGTFEITFRGKGYQDTEIKTYRFLQGTFKANIIENNIE</sequence>
<dbReference type="AlphaFoldDB" id="A0A8J3DDM0"/>
<feature type="region of interest" description="Disordered" evidence="1">
    <location>
        <begin position="1"/>
        <end position="27"/>
    </location>
</feature>
<name>A0A8J3DDM0_9BACT</name>
<feature type="compositionally biased region" description="Basic and acidic residues" evidence="1">
    <location>
        <begin position="11"/>
        <end position="26"/>
    </location>
</feature>
<dbReference type="EMBL" id="BMXF01000007">
    <property type="protein sequence ID" value="GHB86259.1"/>
    <property type="molecule type" value="Genomic_DNA"/>
</dbReference>
<accession>A0A8J3DDM0</accession>
<comment type="caution">
    <text evidence="2">The sequence shown here is derived from an EMBL/GenBank/DDBJ whole genome shotgun (WGS) entry which is preliminary data.</text>
</comment>
<evidence type="ECO:0000256" key="1">
    <source>
        <dbReference type="SAM" id="MobiDB-lite"/>
    </source>
</evidence>
<dbReference type="Proteomes" id="UP000598271">
    <property type="component" value="Unassembled WGS sequence"/>
</dbReference>
<keyword evidence="3" id="KW-1185">Reference proteome</keyword>
<evidence type="ECO:0000313" key="3">
    <source>
        <dbReference type="Proteomes" id="UP000598271"/>
    </source>
</evidence>
<protein>
    <submittedName>
        <fullName evidence="2">Uncharacterized protein</fullName>
    </submittedName>
</protein>
<evidence type="ECO:0000313" key="2">
    <source>
        <dbReference type="EMBL" id="GHB86259.1"/>
    </source>
</evidence>
<gene>
    <name evidence="2" type="ORF">GCM10007390_47180</name>
</gene>
<proteinExistence type="predicted"/>
<organism evidence="2 3">
    <name type="scientific">Persicitalea jodogahamensis</name>
    <dbReference type="NCBI Taxonomy" id="402147"/>
    <lineage>
        <taxon>Bacteria</taxon>
        <taxon>Pseudomonadati</taxon>
        <taxon>Bacteroidota</taxon>
        <taxon>Cytophagia</taxon>
        <taxon>Cytophagales</taxon>
        <taxon>Spirosomataceae</taxon>
        <taxon>Persicitalea</taxon>
    </lineage>
</organism>